<dbReference type="PROSITE" id="PS50110">
    <property type="entry name" value="RESPONSE_REGULATORY"/>
    <property type="match status" value="1"/>
</dbReference>
<evidence type="ECO:0000259" key="2">
    <source>
        <dbReference type="PROSITE" id="PS50110"/>
    </source>
</evidence>
<dbReference type="InterPro" id="IPR003607">
    <property type="entry name" value="HD/PDEase_dom"/>
</dbReference>
<sequence length="367" mass="41041">MEKQKILAVDDTPENLDVVRSILGGSYNILLAVNGTLALKIARAQQPSLILLDIMMPGMDGYEVCQQLKSDPQTKHIPIIFLTAKDQVEDEVKGFILGAADFILKPISPPILQSRVVTHLALADQRRDLENQVAARTADLRQTLSQLEETNCALQRSIEETQATQLEIVRRLGRASDYRDNETGLHVIRMSNYAKVLALAAGFSVERAELLLNAAPMHDVGKIGVPDFILLKPGKLDEAEWHMMRQHPHMGADIIGEHDNPLMVLAREVALTHHEKWNGTGYPQGLKGEEIPISGRIVAIADVFDALTTQRPYKKAWSVEKAVDLLKQERGIQFDPLLVDHFLRVLPTIIEIKERYAEESIPPNRSM</sequence>
<dbReference type="RefSeq" id="WP_011714718.1">
    <property type="nucleotide sequence ID" value="NC_008576.1"/>
</dbReference>
<dbReference type="InterPro" id="IPR011006">
    <property type="entry name" value="CheY-like_superfamily"/>
</dbReference>
<dbReference type="PANTHER" id="PTHR45228">
    <property type="entry name" value="CYCLIC DI-GMP PHOSPHODIESTERASE TM_0186-RELATED"/>
    <property type="match status" value="1"/>
</dbReference>
<feature type="domain" description="HD-GYP" evidence="3">
    <location>
        <begin position="161"/>
        <end position="358"/>
    </location>
</feature>
<dbReference type="KEGG" id="mgm:Mmc1_3165"/>
<dbReference type="Pfam" id="PF00072">
    <property type="entry name" value="Response_reg"/>
    <property type="match status" value="1"/>
</dbReference>
<gene>
    <name evidence="4" type="ordered locus">Mmc1_3165</name>
</gene>
<dbReference type="Proteomes" id="UP000002586">
    <property type="component" value="Chromosome"/>
</dbReference>
<dbReference type="SUPFAM" id="SSF109604">
    <property type="entry name" value="HD-domain/PDEase-like"/>
    <property type="match status" value="1"/>
</dbReference>
<dbReference type="PROSITE" id="PS51832">
    <property type="entry name" value="HD_GYP"/>
    <property type="match status" value="1"/>
</dbReference>
<dbReference type="InterPro" id="IPR001789">
    <property type="entry name" value="Sig_transdc_resp-reg_receiver"/>
</dbReference>
<protein>
    <submittedName>
        <fullName evidence="4">Response regulator receiver modulated metal dependent phosphohydrolase</fullName>
    </submittedName>
</protein>
<dbReference type="Pfam" id="PF13487">
    <property type="entry name" value="HD_5"/>
    <property type="match status" value="1"/>
</dbReference>
<dbReference type="AlphaFoldDB" id="A0LCG2"/>
<dbReference type="GO" id="GO:0008081">
    <property type="term" value="F:phosphoric diester hydrolase activity"/>
    <property type="evidence" value="ECO:0007669"/>
    <property type="project" value="UniProtKB-ARBA"/>
</dbReference>
<dbReference type="CDD" id="cd00077">
    <property type="entry name" value="HDc"/>
    <property type="match status" value="1"/>
</dbReference>
<keyword evidence="1" id="KW-0597">Phosphoprotein</keyword>
<evidence type="ECO:0000313" key="5">
    <source>
        <dbReference type="Proteomes" id="UP000002586"/>
    </source>
</evidence>
<evidence type="ECO:0000256" key="1">
    <source>
        <dbReference type="PROSITE-ProRule" id="PRU00169"/>
    </source>
</evidence>
<dbReference type="SUPFAM" id="SSF52172">
    <property type="entry name" value="CheY-like"/>
    <property type="match status" value="1"/>
</dbReference>
<dbReference type="SMART" id="SM00471">
    <property type="entry name" value="HDc"/>
    <property type="match status" value="1"/>
</dbReference>
<dbReference type="eggNOG" id="COG3437">
    <property type="taxonomic scope" value="Bacteria"/>
</dbReference>
<dbReference type="Gene3D" id="3.40.50.2300">
    <property type="match status" value="1"/>
</dbReference>
<keyword evidence="5" id="KW-1185">Reference proteome</keyword>
<evidence type="ECO:0000259" key="3">
    <source>
        <dbReference type="PROSITE" id="PS51832"/>
    </source>
</evidence>
<dbReference type="STRING" id="156889.Mmc1_3165"/>
<dbReference type="InterPro" id="IPR052020">
    <property type="entry name" value="Cyclic_di-GMP/3'3'-cGAMP_PDE"/>
</dbReference>
<reference evidence="4 5" key="2">
    <citation type="journal article" date="2012" name="Int. J. Syst. Evol. Microbiol.">
        <title>Magnetococcus marinus gen. nov., sp. nov., a marine, magnetotactic bacterium that represents a novel lineage (Magnetococcaceae fam. nov.; Magnetococcales ord. nov.) at the base of the Alphaproteobacteria.</title>
        <authorList>
            <person name="Bazylinski D.A."/>
            <person name="Williams T.J."/>
            <person name="Lefevre C.T."/>
            <person name="Berg R.J."/>
            <person name="Zhang C.L."/>
            <person name="Bowser S.S."/>
            <person name="Dean A.J."/>
            <person name="Beveridge T.J."/>
        </authorList>
    </citation>
    <scope>NUCLEOTIDE SEQUENCE [LARGE SCALE GENOMIC DNA]</scope>
    <source>
        <strain evidence="5">ATCC BAA-1437 / JCM 17883 / MC-1</strain>
    </source>
</reference>
<dbReference type="OrthoDB" id="9802066at2"/>
<keyword evidence="4" id="KW-0378">Hydrolase</keyword>
<evidence type="ECO:0000313" key="4">
    <source>
        <dbReference type="EMBL" id="ABK45655.1"/>
    </source>
</evidence>
<dbReference type="HOGENOM" id="CLU_000445_92_10_5"/>
<reference evidence="5" key="1">
    <citation type="journal article" date="2009" name="Appl. Environ. Microbiol.">
        <title>Complete genome sequence of the chemolithoautotrophic marine magnetotactic coccus strain MC-1.</title>
        <authorList>
            <person name="Schubbe S."/>
            <person name="Williams T.J."/>
            <person name="Xie G."/>
            <person name="Kiss H.E."/>
            <person name="Brettin T.S."/>
            <person name="Martinez D."/>
            <person name="Ross C.A."/>
            <person name="Schuler D."/>
            <person name="Cox B.L."/>
            <person name="Nealson K.H."/>
            <person name="Bazylinski D.A."/>
        </authorList>
    </citation>
    <scope>NUCLEOTIDE SEQUENCE [LARGE SCALE GENOMIC DNA]</scope>
    <source>
        <strain evidence="5">ATCC BAA-1437 / JCM 17883 / MC-1</strain>
    </source>
</reference>
<name>A0LCG2_MAGMM</name>
<feature type="domain" description="Response regulatory" evidence="2">
    <location>
        <begin position="5"/>
        <end position="120"/>
    </location>
</feature>
<dbReference type="Gene3D" id="1.10.3210.10">
    <property type="entry name" value="Hypothetical protein af1432"/>
    <property type="match status" value="1"/>
</dbReference>
<dbReference type="EMBL" id="CP000471">
    <property type="protein sequence ID" value="ABK45655.1"/>
    <property type="molecule type" value="Genomic_DNA"/>
</dbReference>
<organism evidence="4 5">
    <name type="scientific">Magnetococcus marinus (strain ATCC BAA-1437 / JCM 17883 / MC-1)</name>
    <dbReference type="NCBI Taxonomy" id="156889"/>
    <lineage>
        <taxon>Bacteria</taxon>
        <taxon>Pseudomonadati</taxon>
        <taxon>Pseudomonadota</taxon>
        <taxon>Magnetococcia</taxon>
        <taxon>Magnetococcales</taxon>
        <taxon>Magnetococcaceae</taxon>
        <taxon>Magnetococcus</taxon>
    </lineage>
</organism>
<dbReference type="CDD" id="cd19920">
    <property type="entry name" value="REC_PA4781-like"/>
    <property type="match status" value="1"/>
</dbReference>
<proteinExistence type="predicted"/>
<feature type="modified residue" description="4-aspartylphosphate" evidence="1">
    <location>
        <position position="53"/>
    </location>
</feature>
<dbReference type="SMART" id="SM00448">
    <property type="entry name" value="REC"/>
    <property type="match status" value="1"/>
</dbReference>
<dbReference type="GO" id="GO:0000160">
    <property type="term" value="P:phosphorelay signal transduction system"/>
    <property type="evidence" value="ECO:0007669"/>
    <property type="project" value="InterPro"/>
</dbReference>
<dbReference type="InterPro" id="IPR037522">
    <property type="entry name" value="HD_GYP_dom"/>
</dbReference>
<accession>A0LCG2</accession>
<dbReference type="PANTHER" id="PTHR45228:SF5">
    <property type="entry name" value="CYCLIC DI-GMP PHOSPHODIESTERASE VC_1348-RELATED"/>
    <property type="match status" value="1"/>
</dbReference>